<keyword evidence="6" id="KW-0489">Methyltransferase</keyword>
<dbReference type="PANTHER" id="PTHR23150">
    <property type="entry name" value="SULFATASE MODIFYING FACTOR 1, 2"/>
    <property type="match status" value="1"/>
</dbReference>
<dbReference type="Gene3D" id="3.90.1580.10">
    <property type="entry name" value="paralog of FGE (formylglycine-generating enzyme)"/>
    <property type="match status" value="1"/>
</dbReference>
<evidence type="ECO:0000259" key="5">
    <source>
        <dbReference type="Pfam" id="PF12867"/>
    </source>
</evidence>
<evidence type="ECO:0000259" key="4">
    <source>
        <dbReference type="Pfam" id="PF03781"/>
    </source>
</evidence>
<dbReference type="InterPro" id="IPR005532">
    <property type="entry name" value="SUMF_dom"/>
</dbReference>
<organism evidence="6 7">
    <name type="scientific">Legionella jamestowniensis</name>
    <dbReference type="NCBI Taxonomy" id="455"/>
    <lineage>
        <taxon>Bacteria</taxon>
        <taxon>Pseudomonadati</taxon>
        <taxon>Pseudomonadota</taxon>
        <taxon>Gammaproteobacteria</taxon>
        <taxon>Legionellales</taxon>
        <taxon>Legionellaceae</taxon>
        <taxon>Legionella</taxon>
    </lineage>
</organism>
<keyword evidence="2" id="KW-0408">Iron</keyword>
<accession>A0A0W0UKI0</accession>
<evidence type="ECO:0000313" key="6">
    <source>
        <dbReference type="EMBL" id="KTD08134.1"/>
    </source>
</evidence>
<protein>
    <submittedName>
        <fullName evidence="6">Methyltransferase</fullName>
    </submittedName>
</protein>
<comment type="caution">
    <text evidence="6">The sequence shown here is derived from an EMBL/GenBank/DDBJ whole genome shotgun (WGS) entry which is preliminary data.</text>
</comment>
<dbReference type="InterPro" id="IPR024775">
    <property type="entry name" value="DinB-like"/>
</dbReference>
<evidence type="ECO:0000313" key="7">
    <source>
        <dbReference type="Proteomes" id="UP000054715"/>
    </source>
</evidence>
<dbReference type="OrthoDB" id="9768004at2"/>
<dbReference type="STRING" id="455.Ljam_2329"/>
<dbReference type="InterPro" id="IPR034660">
    <property type="entry name" value="DinB/YfiT-like"/>
</dbReference>
<gene>
    <name evidence="6" type="ORF">Ljam_2329</name>
</gene>
<name>A0A0W0UKI0_9GAMM</name>
<dbReference type="InterPro" id="IPR017806">
    <property type="entry name" value="EgtB"/>
</dbReference>
<keyword evidence="6" id="KW-0808">Transferase</keyword>
<evidence type="ECO:0000256" key="2">
    <source>
        <dbReference type="ARBA" id="ARBA00023004"/>
    </source>
</evidence>
<dbReference type="SUPFAM" id="SSF109854">
    <property type="entry name" value="DinB/YfiT-like putative metalloenzymes"/>
    <property type="match status" value="1"/>
</dbReference>
<comment type="pathway">
    <text evidence="3">Amino-acid biosynthesis; ergothioneine biosynthesis.</text>
</comment>
<reference evidence="6 7" key="1">
    <citation type="submission" date="2015-11" db="EMBL/GenBank/DDBJ databases">
        <title>Genomic analysis of 38 Legionella species identifies large and diverse effector repertoires.</title>
        <authorList>
            <person name="Burstein D."/>
            <person name="Amaro F."/>
            <person name="Zusman T."/>
            <person name="Lifshitz Z."/>
            <person name="Cohen O."/>
            <person name="Gilbert J.A."/>
            <person name="Pupko T."/>
            <person name="Shuman H.A."/>
            <person name="Segal G."/>
        </authorList>
    </citation>
    <scope>NUCLEOTIDE SEQUENCE [LARGE SCALE GENOMIC DNA]</scope>
    <source>
        <strain evidence="6 7">JA-26-G1-E2</strain>
    </source>
</reference>
<dbReference type="GO" id="GO:0008168">
    <property type="term" value="F:methyltransferase activity"/>
    <property type="evidence" value="ECO:0007669"/>
    <property type="project" value="UniProtKB-KW"/>
</dbReference>
<dbReference type="RefSeq" id="WP_058450189.1">
    <property type="nucleotide sequence ID" value="NZ_CAAAJF010000017.1"/>
</dbReference>
<dbReference type="GO" id="GO:0052699">
    <property type="term" value="P:ergothioneine biosynthetic process"/>
    <property type="evidence" value="ECO:0007669"/>
    <property type="project" value="InterPro"/>
</dbReference>
<dbReference type="Proteomes" id="UP000054715">
    <property type="component" value="Unassembled WGS sequence"/>
</dbReference>
<feature type="domain" description="DinB-like" evidence="5">
    <location>
        <begin position="10"/>
        <end position="144"/>
    </location>
</feature>
<sequence>MTREQLANSFQRVRQKTVELCQPLYIEDYVIQSIADVSPPKWHLAHTTWFFETFILQPMLKSYKIFDPSFNYRFNSYYQSINKPYPRAERGLLSRPTTEVVYAYRDYVDDSVLSLIKQLTEENIRKFETLLNWGLQHEQQHQELLLMDIKYNFSCDPDFPSYQTAKRAEQKTKVKADTSMLEVGGGIVEIGYQGSSFCFDNELPPHQKILRPYLIGSQLVTIGEYLEFIDAKGYEDPQWWLSDGWDWLCQQTIKAPLYWHQIDNEWYIFTLNGLNVLNLTEPVSHISYYEADAFAKWRGCRLPTEEEWEYFVISNQLSSQHGNFLENAFYHPQPACRQNNNAVQFFGDLWEWTASPYVSYPGYTPMAGALGEYNGKFMANQMVLRGGCCVTPQNHIRASYRNFFQPEKRWQFSGIRLAATIKGE</sequence>
<dbReference type="Pfam" id="PF03781">
    <property type="entry name" value="FGE-sulfatase"/>
    <property type="match status" value="1"/>
</dbReference>
<dbReference type="AlphaFoldDB" id="A0A0W0UKI0"/>
<evidence type="ECO:0000256" key="3">
    <source>
        <dbReference type="ARBA" id="ARBA00037882"/>
    </source>
</evidence>
<proteinExistence type="predicted"/>
<keyword evidence="1" id="KW-0560">Oxidoreductase</keyword>
<dbReference type="NCBIfam" id="TIGR03440">
    <property type="entry name" value="egtB_TIGR03440"/>
    <property type="match status" value="1"/>
</dbReference>
<dbReference type="InterPro" id="IPR051043">
    <property type="entry name" value="Sulfatase_Mod_Factor_Kinase"/>
</dbReference>
<dbReference type="GO" id="GO:0032259">
    <property type="term" value="P:methylation"/>
    <property type="evidence" value="ECO:0007669"/>
    <property type="project" value="UniProtKB-KW"/>
</dbReference>
<dbReference type="PATRIC" id="fig|455.5.peg.2451"/>
<dbReference type="EMBL" id="LNYG01000013">
    <property type="protein sequence ID" value="KTD08134.1"/>
    <property type="molecule type" value="Genomic_DNA"/>
</dbReference>
<feature type="domain" description="Sulfatase-modifying factor enzyme-like" evidence="4">
    <location>
        <begin position="178"/>
        <end position="418"/>
    </location>
</feature>
<dbReference type="InterPro" id="IPR016187">
    <property type="entry name" value="CTDL_fold"/>
</dbReference>
<evidence type="ECO:0000256" key="1">
    <source>
        <dbReference type="ARBA" id="ARBA00023002"/>
    </source>
</evidence>
<dbReference type="PANTHER" id="PTHR23150:SF36">
    <property type="entry name" value="HERCYNINE OXYGENASE"/>
    <property type="match status" value="1"/>
</dbReference>
<dbReference type="SUPFAM" id="SSF56436">
    <property type="entry name" value="C-type lectin-like"/>
    <property type="match status" value="1"/>
</dbReference>
<dbReference type="InterPro" id="IPR042095">
    <property type="entry name" value="SUMF_sf"/>
</dbReference>
<dbReference type="Pfam" id="PF12867">
    <property type="entry name" value="DinB_2"/>
    <property type="match status" value="1"/>
</dbReference>